<dbReference type="VEuPathDB" id="FungiDB:RhiirA1_538997"/>
<sequence>MLPEAKYYKLLVPLFAKPDSLQPLTTSEKVTIDTIPSSTDIIHTDLVNGLHICTNWKKSLPRERILSPAEQKKLRCEQRQREEIIQQEKAEADYHRTTVTKVDRRSNEKNYLTSKTNTFHNEMTEHSQHYINAKDIEHQCQIQIKKKCISLSKVLISLEDPNKLADLSLFAKVLHKIHPMIPKR</sequence>
<dbReference type="VEuPathDB" id="FungiDB:RhiirFUN_021861"/>
<evidence type="ECO:0000313" key="3">
    <source>
        <dbReference type="Proteomes" id="UP000232688"/>
    </source>
</evidence>
<reference evidence="2 3" key="4">
    <citation type="submission" date="2017-10" db="EMBL/GenBank/DDBJ databases">
        <title>Genome analyses suggest a sexual origin of heterokaryosis in a supposedly ancient asexual fungus.</title>
        <authorList>
            <person name="Corradi N."/>
            <person name="Sedzielewska K."/>
            <person name="Noel J."/>
            <person name="Charron P."/>
            <person name="Farinelli L."/>
            <person name="Marton T."/>
            <person name="Kruger M."/>
            <person name="Pelin A."/>
            <person name="Brachmann A."/>
            <person name="Corradi N."/>
        </authorList>
    </citation>
    <scope>NUCLEOTIDE SEQUENCE [LARGE SCALE GENOMIC DNA]</scope>
    <source>
        <strain evidence="2 3">A1</strain>
    </source>
</reference>
<evidence type="ECO:0000313" key="4">
    <source>
        <dbReference type="Proteomes" id="UP000232722"/>
    </source>
</evidence>
<evidence type="ECO:0000313" key="2">
    <source>
        <dbReference type="EMBL" id="PKC61701.1"/>
    </source>
</evidence>
<protein>
    <submittedName>
        <fullName evidence="2">Uncharacterized protein</fullName>
    </submittedName>
</protein>
<dbReference type="AlphaFoldDB" id="A0A2N0REF8"/>
<reference evidence="1 4" key="1">
    <citation type="submission" date="2016-04" db="EMBL/GenBank/DDBJ databases">
        <title>Genome analyses suggest a sexual origin of heterokaryosis in a supposedly ancient asexual fungus.</title>
        <authorList>
            <person name="Ropars J."/>
            <person name="Sedzielewska K."/>
            <person name="Noel J."/>
            <person name="Charron P."/>
            <person name="Farinelli L."/>
            <person name="Marton T."/>
            <person name="Kruger M."/>
            <person name="Pelin A."/>
            <person name="Brachmann A."/>
            <person name="Corradi N."/>
        </authorList>
    </citation>
    <scope>NUCLEOTIDE SEQUENCE [LARGE SCALE GENOMIC DNA]</scope>
    <source>
        <strain evidence="1 4">A5</strain>
    </source>
</reference>
<reference evidence="1 4" key="2">
    <citation type="submission" date="2017-09" db="EMBL/GenBank/DDBJ databases">
        <title>Extensive intraspecific genome diversity in a model arbuscular mycorrhizal fungus.</title>
        <authorList>
            <person name="Chen E.C."/>
            <person name="Morin E."/>
            <person name="Beaudet D."/>
            <person name="Noel J."/>
            <person name="Ndikumana S."/>
            <person name="Charron P."/>
            <person name="St-Onge C."/>
            <person name="Giorgi J."/>
            <person name="Grigoriev I.V."/>
            <person name="Roux C."/>
            <person name="Martin F.M."/>
            <person name="Corradi N."/>
        </authorList>
    </citation>
    <scope>NUCLEOTIDE SEQUENCE [LARGE SCALE GENOMIC DNA]</scope>
    <source>
        <strain evidence="1 4">A5</strain>
    </source>
</reference>
<gene>
    <name evidence="2" type="ORF">RhiirA1_538997</name>
    <name evidence="1" type="ORF">RhiirA5_494812</name>
</gene>
<reference evidence="2 3" key="3">
    <citation type="submission" date="2017-10" db="EMBL/GenBank/DDBJ databases">
        <title>Extensive intraspecific genome diversity in a model arbuscular mycorrhizal fungus.</title>
        <authorList>
            <person name="Chen E.C.H."/>
            <person name="Morin E."/>
            <person name="Baudet D."/>
            <person name="Noel J."/>
            <person name="Ndikumana S."/>
            <person name="Charron P."/>
            <person name="St-Onge C."/>
            <person name="Giorgi J."/>
            <person name="Grigoriev I.V."/>
            <person name="Roux C."/>
            <person name="Martin F.M."/>
            <person name="Corradi N."/>
        </authorList>
    </citation>
    <scope>NUCLEOTIDE SEQUENCE [LARGE SCALE GENOMIC DNA]</scope>
    <source>
        <strain evidence="2 3">A1</strain>
    </source>
</reference>
<dbReference type="EMBL" id="LLXJ01000101">
    <property type="protein sequence ID" value="PKC15120.1"/>
    <property type="molecule type" value="Genomic_DNA"/>
</dbReference>
<organism evidence="2 3">
    <name type="scientific">Rhizophagus irregularis</name>
    <dbReference type="NCBI Taxonomy" id="588596"/>
    <lineage>
        <taxon>Eukaryota</taxon>
        <taxon>Fungi</taxon>
        <taxon>Fungi incertae sedis</taxon>
        <taxon>Mucoromycota</taxon>
        <taxon>Glomeromycotina</taxon>
        <taxon>Glomeromycetes</taxon>
        <taxon>Glomerales</taxon>
        <taxon>Glomeraceae</taxon>
        <taxon>Rhizophagus</taxon>
    </lineage>
</organism>
<comment type="caution">
    <text evidence="2">The sequence shown here is derived from an EMBL/GenBank/DDBJ whole genome shotgun (WGS) entry which is preliminary data.</text>
</comment>
<dbReference type="Proteomes" id="UP000232688">
    <property type="component" value="Unassembled WGS sequence"/>
</dbReference>
<accession>A0A2N0REF8</accession>
<name>A0A2N0REF8_9GLOM</name>
<proteinExistence type="predicted"/>
<evidence type="ECO:0000313" key="1">
    <source>
        <dbReference type="EMBL" id="PKC15120.1"/>
    </source>
</evidence>
<dbReference type="EMBL" id="LLXH01000947">
    <property type="protein sequence ID" value="PKC61701.1"/>
    <property type="molecule type" value="Genomic_DNA"/>
</dbReference>
<dbReference type="Proteomes" id="UP000232722">
    <property type="component" value="Unassembled WGS sequence"/>
</dbReference>
<dbReference type="VEuPathDB" id="FungiDB:FUN_010033"/>